<organism evidence="2 3">
    <name type="scientific">Actinokineospora terrae</name>
    <dbReference type="NCBI Taxonomy" id="155974"/>
    <lineage>
        <taxon>Bacteria</taxon>
        <taxon>Bacillati</taxon>
        <taxon>Actinomycetota</taxon>
        <taxon>Actinomycetes</taxon>
        <taxon>Pseudonocardiales</taxon>
        <taxon>Pseudonocardiaceae</taxon>
        <taxon>Actinokineospora</taxon>
    </lineage>
</organism>
<dbReference type="PANTHER" id="PTHR37305:SF1">
    <property type="entry name" value="MEMBRANE PROTEIN"/>
    <property type="match status" value="1"/>
</dbReference>
<evidence type="ECO:0000256" key="1">
    <source>
        <dbReference type="SAM" id="Phobius"/>
    </source>
</evidence>
<evidence type="ECO:0000313" key="2">
    <source>
        <dbReference type="EMBL" id="SES29232.1"/>
    </source>
</evidence>
<feature type="transmembrane region" description="Helical" evidence="1">
    <location>
        <begin position="229"/>
        <end position="250"/>
    </location>
</feature>
<keyword evidence="1" id="KW-0472">Membrane</keyword>
<feature type="transmembrane region" description="Helical" evidence="1">
    <location>
        <begin position="138"/>
        <end position="160"/>
    </location>
</feature>
<accession>A0A1H9W5N5</accession>
<keyword evidence="1" id="KW-0812">Transmembrane</keyword>
<dbReference type="EMBL" id="FOGI01000009">
    <property type="protein sequence ID" value="SES29232.1"/>
    <property type="molecule type" value="Genomic_DNA"/>
</dbReference>
<protein>
    <submittedName>
        <fullName evidence="2">ABC-2 type transport system permease protein</fullName>
    </submittedName>
</protein>
<sequence length="255" mass="26749">MTLLAVERIKLFTTRSPWWCTLIALVLTIGFGALMAGTSDEAIAPLNVAATQFGYGFGLVVVMVMATLAITTEYRFSTIRATFLAVPNRPSTLVAKATVVAVLAAVVGEIAAFGSWGIAGAIKPNVDLAINTAYEWRAVAGVGLVYALSAVVAVAVGVLIRHSAGAIAVLLIWNQLVEPLVQLIPRVGDDIHKWMPFNIANKLVTGNPDPTTRDVLQGPPPSDAVLGPWPAIGVFAAFAAVLLGIAIVVANRRDA</sequence>
<feature type="transmembrane region" description="Helical" evidence="1">
    <location>
        <begin position="93"/>
        <end position="118"/>
    </location>
</feature>
<dbReference type="RefSeq" id="WP_092782170.1">
    <property type="nucleotide sequence ID" value="NZ_FOGI01000009.1"/>
</dbReference>
<feature type="transmembrane region" description="Helical" evidence="1">
    <location>
        <begin position="167"/>
        <end position="185"/>
    </location>
</feature>
<dbReference type="STRING" id="155974.SAMN04487818_109385"/>
<keyword evidence="3" id="KW-1185">Reference proteome</keyword>
<keyword evidence="1" id="KW-1133">Transmembrane helix</keyword>
<gene>
    <name evidence="2" type="ORF">SAMN04487818_109385</name>
</gene>
<feature type="transmembrane region" description="Helical" evidence="1">
    <location>
        <begin position="18"/>
        <end position="37"/>
    </location>
</feature>
<reference evidence="3" key="1">
    <citation type="submission" date="2016-10" db="EMBL/GenBank/DDBJ databases">
        <authorList>
            <person name="Varghese N."/>
            <person name="Submissions S."/>
        </authorList>
    </citation>
    <scope>NUCLEOTIDE SEQUENCE [LARGE SCALE GENOMIC DNA]</scope>
    <source>
        <strain evidence="3">DSM 44260</strain>
    </source>
</reference>
<feature type="transmembrane region" description="Helical" evidence="1">
    <location>
        <begin position="49"/>
        <end position="72"/>
    </location>
</feature>
<evidence type="ECO:0000313" key="3">
    <source>
        <dbReference type="Proteomes" id="UP000199051"/>
    </source>
</evidence>
<name>A0A1H9W5N5_9PSEU</name>
<dbReference type="Proteomes" id="UP000199051">
    <property type="component" value="Unassembled WGS sequence"/>
</dbReference>
<dbReference type="AlphaFoldDB" id="A0A1H9W5N5"/>
<dbReference type="PANTHER" id="PTHR37305">
    <property type="entry name" value="INTEGRAL MEMBRANE PROTEIN-RELATED"/>
    <property type="match status" value="1"/>
</dbReference>
<proteinExistence type="predicted"/>